<evidence type="ECO:0000313" key="2">
    <source>
        <dbReference type="EMBL" id="KAL3673841.1"/>
    </source>
</evidence>
<proteinExistence type="predicted"/>
<feature type="compositionally biased region" description="Basic and acidic residues" evidence="1">
    <location>
        <begin position="309"/>
        <end position="319"/>
    </location>
</feature>
<feature type="region of interest" description="Disordered" evidence="1">
    <location>
        <begin position="106"/>
        <end position="233"/>
    </location>
</feature>
<sequence length="319" mass="36059">MFTSWDLVRPRFWYPMSSLEQSMMELEQMSDMMVRPRFLFDTCREMSVTSQHADENSDSDDDDFFVDLPVEARKYKPTALQLPPENEDEGSMEISINKENCHVNAGTDMEVDDDGSDNVTRSETKSAVSKTASNTVKAKLKGKHQNKKHKKQLRNDSYKVTPGDGHNFSSYSFSSSSVVDDQGRRVTTMRRRYEDSTGQLKAVHEREIDGKKMRTTWHRQNKEDEGKYESLCSNGGPEDFEVLWQQTPFGEMQKKTVKGQLQAASDVEGEVASTAAALEEAAMKDTPVTTSSTKKVNEEESDPVSSKNNNEDAKENEGD</sequence>
<feature type="compositionally biased region" description="Basic and acidic residues" evidence="1">
    <location>
        <begin position="202"/>
        <end position="212"/>
    </location>
</feature>
<evidence type="ECO:0000256" key="1">
    <source>
        <dbReference type="SAM" id="MobiDB-lite"/>
    </source>
</evidence>
<dbReference type="AlphaFoldDB" id="A0ABD3G7G0"/>
<dbReference type="Proteomes" id="UP001632037">
    <property type="component" value="Unassembled WGS sequence"/>
</dbReference>
<gene>
    <name evidence="2" type="ORF">V7S43_001530</name>
</gene>
<feature type="compositionally biased region" description="Basic residues" evidence="1">
    <location>
        <begin position="138"/>
        <end position="152"/>
    </location>
</feature>
<accession>A0ABD3G7G0</accession>
<comment type="caution">
    <text evidence="2">The sequence shown here is derived from an EMBL/GenBank/DDBJ whole genome shotgun (WGS) entry which is preliminary data.</text>
</comment>
<reference evidence="2 3" key="1">
    <citation type="submission" date="2024-09" db="EMBL/GenBank/DDBJ databases">
        <title>Genome sequencing and assembly of Phytophthora oleae, isolate VK10A, causative agent of rot of olive drupes.</title>
        <authorList>
            <person name="Conti Taguali S."/>
            <person name="Riolo M."/>
            <person name="La Spada F."/>
            <person name="Cacciola S.O."/>
            <person name="Dionisio G."/>
        </authorList>
    </citation>
    <scope>NUCLEOTIDE SEQUENCE [LARGE SCALE GENOMIC DNA]</scope>
    <source>
        <strain evidence="2 3">VK10A</strain>
    </source>
</reference>
<feature type="region of interest" description="Disordered" evidence="1">
    <location>
        <begin position="276"/>
        <end position="319"/>
    </location>
</feature>
<protein>
    <submittedName>
        <fullName evidence="2">Uncharacterized protein</fullName>
    </submittedName>
</protein>
<evidence type="ECO:0000313" key="3">
    <source>
        <dbReference type="Proteomes" id="UP001632037"/>
    </source>
</evidence>
<keyword evidence="3" id="KW-1185">Reference proteome</keyword>
<name>A0ABD3G7G0_9STRA</name>
<feature type="compositionally biased region" description="Low complexity" evidence="1">
    <location>
        <begin position="168"/>
        <end position="177"/>
    </location>
</feature>
<organism evidence="2 3">
    <name type="scientific">Phytophthora oleae</name>
    <dbReference type="NCBI Taxonomy" id="2107226"/>
    <lineage>
        <taxon>Eukaryota</taxon>
        <taxon>Sar</taxon>
        <taxon>Stramenopiles</taxon>
        <taxon>Oomycota</taxon>
        <taxon>Peronosporomycetes</taxon>
        <taxon>Peronosporales</taxon>
        <taxon>Peronosporaceae</taxon>
        <taxon>Phytophthora</taxon>
    </lineage>
</organism>
<feature type="compositionally biased region" description="Polar residues" evidence="1">
    <location>
        <begin position="117"/>
        <end position="136"/>
    </location>
</feature>
<dbReference type="EMBL" id="JBIMZQ010000002">
    <property type="protein sequence ID" value="KAL3673841.1"/>
    <property type="molecule type" value="Genomic_DNA"/>
</dbReference>